<dbReference type="RefSeq" id="WP_071618269.1">
    <property type="nucleotide sequence ID" value="NZ_MINN01000074.1"/>
</dbReference>
<dbReference type="InterPro" id="IPR036291">
    <property type="entry name" value="NAD(P)-bd_dom_sf"/>
</dbReference>
<dbReference type="InterPro" id="IPR001509">
    <property type="entry name" value="Epimerase_deHydtase"/>
</dbReference>
<dbReference type="PANTHER" id="PTHR43000">
    <property type="entry name" value="DTDP-D-GLUCOSE 4,6-DEHYDRATASE-RELATED"/>
    <property type="match status" value="1"/>
</dbReference>
<dbReference type="OrthoDB" id="9771073at2"/>
<reference evidence="3 4" key="1">
    <citation type="submission" date="2016-09" db="EMBL/GenBank/DDBJ databases">
        <title>Bacillus aquimaris SAMM genome sequence reveals colonization and biosurfactant production capacities.</title>
        <authorList>
            <person name="Waghmode S.R."/>
            <person name="Suryavanshi M.V."/>
        </authorList>
    </citation>
    <scope>NUCLEOTIDE SEQUENCE [LARGE SCALE GENOMIC DNA]</scope>
    <source>
        <strain evidence="3 4">SAMM</strain>
    </source>
</reference>
<protein>
    <submittedName>
        <fullName evidence="3">UDP-glucose 4-epimerase</fullName>
    </submittedName>
</protein>
<keyword evidence="4" id="KW-1185">Reference proteome</keyword>
<name>A0A1J6W4S4_9BACI</name>
<comment type="caution">
    <text evidence="3">The sequence shown here is derived from an EMBL/GenBank/DDBJ whole genome shotgun (WGS) entry which is preliminary data.</text>
</comment>
<gene>
    <name evidence="3" type="ORF">BHE18_05785</name>
</gene>
<proteinExistence type="inferred from homology"/>
<organism evidence="3 4">
    <name type="scientific">Rossellomorea aquimaris</name>
    <dbReference type="NCBI Taxonomy" id="189382"/>
    <lineage>
        <taxon>Bacteria</taxon>
        <taxon>Bacillati</taxon>
        <taxon>Bacillota</taxon>
        <taxon>Bacilli</taxon>
        <taxon>Bacillales</taxon>
        <taxon>Bacillaceae</taxon>
        <taxon>Rossellomorea</taxon>
    </lineage>
</organism>
<dbReference type="Gene3D" id="3.40.50.720">
    <property type="entry name" value="NAD(P)-binding Rossmann-like Domain"/>
    <property type="match status" value="1"/>
</dbReference>
<evidence type="ECO:0000256" key="1">
    <source>
        <dbReference type="ARBA" id="ARBA00007637"/>
    </source>
</evidence>
<evidence type="ECO:0000313" key="4">
    <source>
        <dbReference type="Proteomes" id="UP000182062"/>
    </source>
</evidence>
<dbReference type="Proteomes" id="UP000182062">
    <property type="component" value="Unassembled WGS sequence"/>
</dbReference>
<comment type="similarity">
    <text evidence="1">Belongs to the NAD(P)-dependent epimerase/dehydratase family.</text>
</comment>
<evidence type="ECO:0000259" key="2">
    <source>
        <dbReference type="Pfam" id="PF01370"/>
    </source>
</evidence>
<sequence length="304" mass="33672">MKAFVTGGAGFIGSHLTDSLLDMGTEVHIIDNLSSGKKEYVNPAAVFHEKDISDPSIVELIDLHKPDYIYHLAAQADVNRSTECPYQDMKTNLIGTINLLDGCRKAPIKKFIFSSTSAVYGNGPDKKLTEQSPLNPASFYGLSKVSAEKYIQLYGDFFSVPFSILRYGNVYGPRQTAKGEGGVIAVFLEKLKQSERLKLNGDGDQTRDFIYVQDIVDANIAASMHHSNDIFHISTGSSASINKLIELLKDLHPSPIDYFHSENRIGDIKHSCLDNSKAVNSLNWSPSFSLKEGILQTYRSFLKK</sequence>
<dbReference type="AlphaFoldDB" id="A0A1J6W4S4"/>
<dbReference type="SUPFAM" id="SSF51735">
    <property type="entry name" value="NAD(P)-binding Rossmann-fold domains"/>
    <property type="match status" value="1"/>
</dbReference>
<feature type="domain" description="NAD-dependent epimerase/dehydratase" evidence="2">
    <location>
        <begin position="4"/>
        <end position="229"/>
    </location>
</feature>
<accession>A0A1J6W4S4</accession>
<evidence type="ECO:0000313" key="3">
    <source>
        <dbReference type="EMBL" id="OIU72629.1"/>
    </source>
</evidence>
<dbReference type="EMBL" id="MINN01000074">
    <property type="protein sequence ID" value="OIU72629.1"/>
    <property type="molecule type" value="Genomic_DNA"/>
</dbReference>
<dbReference type="Pfam" id="PF01370">
    <property type="entry name" value="Epimerase"/>
    <property type="match status" value="1"/>
</dbReference>